<dbReference type="AlphaFoldDB" id="A0AAV4GMF5"/>
<reference evidence="1 2" key="1">
    <citation type="journal article" date="2021" name="Elife">
        <title>Chloroplast acquisition without the gene transfer in kleptoplastic sea slugs, Plakobranchus ocellatus.</title>
        <authorList>
            <person name="Maeda T."/>
            <person name="Takahashi S."/>
            <person name="Yoshida T."/>
            <person name="Shimamura S."/>
            <person name="Takaki Y."/>
            <person name="Nagai Y."/>
            <person name="Toyoda A."/>
            <person name="Suzuki Y."/>
            <person name="Arimoto A."/>
            <person name="Ishii H."/>
            <person name="Satoh N."/>
            <person name="Nishiyama T."/>
            <person name="Hasebe M."/>
            <person name="Maruyama T."/>
            <person name="Minagawa J."/>
            <person name="Obokata J."/>
            <person name="Shigenobu S."/>
        </authorList>
    </citation>
    <scope>NUCLEOTIDE SEQUENCE [LARGE SCALE GENOMIC DNA]</scope>
</reference>
<organism evidence="1 2">
    <name type="scientific">Elysia marginata</name>
    <dbReference type="NCBI Taxonomy" id="1093978"/>
    <lineage>
        <taxon>Eukaryota</taxon>
        <taxon>Metazoa</taxon>
        <taxon>Spiralia</taxon>
        <taxon>Lophotrochozoa</taxon>
        <taxon>Mollusca</taxon>
        <taxon>Gastropoda</taxon>
        <taxon>Heterobranchia</taxon>
        <taxon>Euthyneura</taxon>
        <taxon>Panpulmonata</taxon>
        <taxon>Sacoglossa</taxon>
        <taxon>Placobranchoidea</taxon>
        <taxon>Plakobranchidae</taxon>
        <taxon>Elysia</taxon>
    </lineage>
</organism>
<accession>A0AAV4GMF5</accession>
<dbReference type="EMBL" id="BMAT01005019">
    <property type="protein sequence ID" value="GFR85580.1"/>
    <property type="molecule type" value="Genomic_DNA"/>
</dbReference>
<protein>
    <submittedName>
        <fullName evidence="1">Uncharacterized protein</fullName>
    </submittedName>
</protein>
<gene>
    <name evidence="1" type="ORF">ElyMa_002445100</name>
</gene>
<keyword evidence="2" id="KW-1185">Reference proteome</keyword>
<evidence type="ECO:0000313" key="1">
    <source>
        <dbReference type="EMBL" id="GFR85580.1"/>
    </source>
</evidence>
<sequence>MILCIFSKTSEKIWITKKTQTLSFHHNGETKQTRWSDLQQLHAHEDTQLLKLSSLTWTSVNPTSIEKQKVSLALNFFSEKTSAALKTTEARTRVKTLAKTFQKHFNGHAKASSTYASIFYKQQNHTVTNMSLLVFFFTSGRHRTTFRKAAGCNYYIMVADVARTHAIGKAKLLLQHGVESDKSIRQKLISFLPINDAREVKFWSNLARHARKMYLR</sequence>
<comment type="caution">
    <text evidence="1">The sequence shown here is derived from an EMBL/GenBank/DDBJ whole genome shotgun (WGS) entry which is preliminary data.</text>
</comment>
<name>A0AAV4GMF5_9GAST</name>
<dbReference type="Proteomes" id="UP000762676">
    <property type="component" value="Unassembled WGS sequence"/>
</dbReference>
<evidence type="ECO:0000313" key="2">
    <source>
        <dbReference type="Proteomes" id="UP000762676"/>
    </source>
</evidence>
<proteinExistence type="predicted"/>